<dbReference type="AlphaFoldDB" id="A0A6J8AC76"/>
<organism evidence="1 2">
    <name type="scientific">Mytilus coruscus</name>
    <name type="common">Sea mussel</name>
    <dbReference type="NCBI Taxonomy" id="42192"/>
    <lineage>
        <taxon>Eukaryota</taxon>
        <taxon>Metazoa</taxon>
        <taxon>Spiralia</taxon>
        <taxon>Lophotrochozoa</taxon>
        <taxon>Mollusca</taxon>
        <taxon>Bivalvia</taxon>
        <taxon>Autobranchia</taxon>
        <taxon>Pteriomorphia</taxon>
        <taxon>Mytilida</taxon>
        <taxon>Mytiloidea</taxon>
        <taxon>Mytilidae</taxon>
        <taxon>Mytilinae</taxon>
        <taxon>Mytilus</taxon>
    </lineage>
</organism>
<protein>
    <submittedName>
        <fullName evidence="1">Uncharacterized protein</fullName>
    </submittedName>
</protein>
<dbReference type="Proteomes" id="UP000507470">
    <property type="component" value="Unassembled WGS sequence"/>
</dbReference>
<keyword evidence="2" id="KW-1185">Reference proteome</keyword>
<proteinExistence type="predicted"/>
<reference evidence="1 2" key="1">
    <citation type="submission" date="2020-06" db="EMBL/GenBank/DDBJ databases">
        <authorList>
            <person name="Li R."/>
            <person name="Bekaert M."/>
        </authorList>
    </citation>
    <scope>NUCLEOTIDE SEQUENCE [LARGE SCALE GENOMIC DNA]</scope>
    <source>
        <strain evidence="2">wild</strain>
    </source>
</reference>
<evidence type="ECO:0000313" key="2">
    <source>
        <dbReference type="Proteomes" id="UP000507470"/>
    </source>
</evidence>
<accession>A0A6J8AC76</accession>
<dbReference type="OrthoDB" id="5949854at2759"/>
<sequence length="247" mass="27832">MDKARLEETLFTYIDETETSSDNPAVFCLEQLLFQLIRIFYANNNVNFAGWLPIHLRDMMLLDNTHRQLAAEFHIGEFVIHKSNLEFSALAIEQAQSCQKSQLATILETHFTPPDTEPGAGVIILDGSALINALPPMISKKFEEYAALEAVFCQFCSSLVAFGQGQNLRWIPIHDISTSIGLLFFHTLLADVISAFCALSAWQTWNVCPDASTVFIKLSQYPPTIDEGDHYILERFVVTLFDRSTHP</sequence>
<dbReference type="PANTHER" id="PTHR47018:SF1">
    <property type="entry name" value="TESMIN_TSO1-LIKE CXC DOMAIN-CONTAINING PROTEIN"/>
    <property type="match status" value="1"/>
</dbReference>
<name>A0A6J8AC76_MYTCO</name>
<evidence type="ECO:0000313" key="1">
    <source>
        <dbReference type="EMBL" id="CAC5365145.1"/>
    </source>
</evidence>
<dbReference type="EMBL" id="CACVKT020001098">
    <property type="protein sequence ID" value="CAC5365145.1"/>
    <property type="molecule type" value="Genomic_DNA"/>
</dbReference>
<dbReference type="PANTHER" id="PTHR47018">
    <property type="entry name" value="CXC DOMAIN-CONTAINING PROTEIN-RELATED"/>
    <property type="match status" value="1"/>
</dbReference>
<gene>
    <name evidence="1" type="ORF">MCOR_5950</name>
</gene>